<feature type="compositionally biased region" description="Basic and acidic residues" evidence="1">
    <location>
        <begin position="96"/>
        <end position="110"/>
    </location>
</feature>
<dbReference type="Gene3D" id="3.10.180.10">
    <property type="entry name" value="2,3-Dihydroxybiphenyl 1,2-Dioxygenase, domain 1"/>
    <property type="match status" value="1"/>
</dbReference>
<reference evidence="2 3" key="1">
    <citation type="journal article" date="2016" name="Sci. Rep.">
        <title>Draft genome sequencing and secretome analysis of fungal phytopathogen Ascochyta rabiei provides insight into the necrotrophic effector repertoire.</title>
        <authorList>
            <person name="Verma S."/>
            <person name="Gazara R.K."/>
            <person name="Nizam S."/>
            <person name="Parween S."/>
            <person name="Chattopadhyay D."/>
            <person name="Verma P.K."/>
        </authorList>
    </citation>
    <scope>NUCLEOTIDE SEQUENCE [LARGE SCALE GENOMIC DNA]</scope>
    <source>
        <strain evidence="2 3">ArDII</strain>
    </source>
</reference>
<gene>
    <name evidence="2" type="ORF">ST47_g1811</name>
</gene>
<comment type="caution">
    <text evidence="2">The sequence shown here is derived from an EMBL/GenBank/DDBJ whole genome shotgun (WGS) entry which is preliminary data.</text>
</comment>
<dbReference type="EMBL" id="JYNV01000082">
    <property type="protein sequence ID" value="KZM27048.1"/>
    <property type="molecule type" value="Genomic_DNA"/>
</dbReference>
<evidence type="ECO:0000313" key="3">
    <source>
        <dbReference type="Proteomes" id="UP000076837"/>
    </source>
</evidence>
<evidence type="ECO:0000313" key="2">
    <source>
        <dbReference type="EMBL" id="KZM27048.1"/>
    </source>
</evidence>
<dbReference type="PANTHER" id="PTHR39175:SF1">
    <property type="entry name" value="FAMILY PROTEIN, PUTATIVE (AFU_ORTHOLOGUE AFUA_3G15060)-RELATED"/>
    <property type="match status" value="1"/>
</dbReference>
<feature type="region of interest" description="Disordered" evidence="1">
    <location>
        <begin position="96"/>
        <end position="171"/>
    </location>
</feature>
<accession>A0A163KJT4</accession>
<protein>
    <recommendedName>
        <fullName evidence="4">VOC domain-containing protein</fullName>
    </recommendedName>
</protein>
<organism evidence="2 3">
    <name type="scientific">Didymella rabiei</name>
    <name type="common">Chickpea ascochyta blight fungus</name>
    <name type="synonym">Mycosphaerella rabiei</name>
    <dbReference type="NCBI Taxonomy" id="5454"/>
    <lineage>
        <taxon>Eukaryota</taxon>
        <taxon>Fungi</taxon>
        <taxon>Dikarya</taxon>
        <taxon>Ascomycota</taxon>
        <taxon>Pezizomycotina</taxon>
        <taxon>Dothideomycetes</taxon>
        <taxon>Pleosporomycetidae</taxon>
        <taxon>Pleosporales</taxon>
        <taxon>Pleosporineae</taxon>
        <taxon>Didymellaceae</taxon>
        <taxon>Ascochyta</taxon>
    </lineage>
</organism>
<keyword evidence="3" id="KW-1185">Reference proteome</keyword>
<dbReference type="AlphaFoldDB" id="A0A163KJT4"/>
<evidence type="ECO:0008006" key="4">
    <source>
        <dbReference type="Google" id="ProtNLM"/>
    </source>
</evidence>
<name>A0A163KJT4_DIDRA</name>
<dbReference type="PANTHER" id="PTHR39175">
    <property type="entry name" value="FAMILY PROTEIN, PUTATIVE (AFU_ORTHOLOGUE AFUA_3G15060)-RELATED"/>
    <property type="match status" value="1"/>
</dbReference>
<dbReference type="SUPFAM" id="SSF54593">
    <property type="entry name" value="Glyoxalase/Bleomycin resistance protein/Dihydroxybiphenyl dioxygenase"/>
    <property type="match status" value="1"/>
</dbReference>
<evidence type="ECO:0000256" key="1">
    <source>
        <dbReference type="SAM" id="MobiDB-lite"/>
    </source>
</evidence>
<proteinExistence type="predicted"/>
<sequence>MMITGLHHINLVVPPKTLHLAEEFYSGTLGLSRRAVPQLQRDTLAWFDIGDSGQQVHVAFGKAEDFMAPSSRHPCFRVASGEELVKLQQKVWEHYERGGEAAPKEADGPGEKNSGAQGVEYPTRFFARKRRSQPMAYDVRHAPNRAKPNQPARTDDSPAAGLEANRIEAAT</sequence>
<dbReference type="InterPro" id="IPR029068">
    <property type="entry name" value="Glyas_Bleomycin-R_OHBP_Dase"/>
</dbReference>
<dbReference type="Proteomes" id="UP000076837">
    <property type="component" value="Unassembled WGS sequence"/>
</dbReference>